<name>A0ABD0PMV9_CIRMR</name>
<evidence type="ECO:0000313" key="3">
    <source>
        <dbReference type="EMBL" id="KAL0174080.1"/>
    </source>
</evidence>
<proteinExistence type="predicted"/>
<accession>A0ABD0PMV9</accession>
<gene>
    <name evidence="2" type="ORF">M9458_030044</name>
    <name evidence="3" type="ORF">M9458_030048</name>
</gene>
<reference evidence="2 4" key="1">
    <citation type="submission" date="2024-05" db="EMBL/GenBank/DDBJ databases">
        <title>Genome sequencing and assembly of Indian major carp, Cirrhinus mrigala (Hamilton, 1822).</title>
        <authorList>
            <person name="Mohindra V."/>
            <person name="Chowdhury L.M."/>
            <person name="Lal K."/>
            <person name="Jena J.K."/>
        </authorList>
    </citation>
    <scope>NUCLEOTIDE SEQUENCE [LARGE SCALE GENOMIC DNA]</scope>
    <source>
        <strain evidence="2">CM1030</strain>
        <tissue evidence="2">Blood</tissue>
    </source>
</reference>
<dbReference type="AlphaFoldDB" id="A0ABD0PMV9"/>
<feature type="non-terminal residue" evidence="2">
    <location>
        <position position="880"/>
    </location>
</feature>
<dbReference type="EMBL" id="JAMKFB020000015">
    <property type="protein sequence ID" value="KAL0174080.1"/>
    <property type="molecule type" value="Genomic_DNA"/>
</dbReference>
<feature type="region of interest" description="Disordered" evidence="1">
    <location>
        <begin position="821"/>
        <end position="841"/>
    </location>
</feature>
<keyword evidence="4" id="KW-1185">Reference proteome</keyword>
<evidence type="ECO:0000313" key="4">
    <source>
        <dbReference type="Proteomes" id="UP001529510"/>
    </source>
</evidence>
<feature type="non-terminal residue" evidence="2">
    <location>
        <position position="1"/>
    </location>
</feature>
<evidence type="ECO:0000256" key="1">
    <source>
        <dbReference type="SAM" id="MobiDB-lite"/>
    </source>
</evidence>
<organism evidence="2 4">
    <name type="scientific">Cirrhinus mrigala</name>
    <name type="common">Mrigala</name>
    <dbReference type="NCBI Taxonomy" id="683832"/>
    <lineage>
        <taxon>Eukaryota</taxon>
        <taxon>Metazoa</taxon>
        <taxon>Chordata</taxon>
        <taxon>Craniata</taxon>
        <taxon>Vertebrata</taxon>
        <taxon>Euteleostomi</taxon>
        <taxon>Actinopterygii</taxon>
        <taxon>Neopterygii</taxon>
        <taxon>Teleostei</taxon>
        <taxon>Ostariophysi</taxon>
        <taxon>Cypriniformes</taxon>
        <taxon>Cyprinidae</taxon>
        <taxon>Labeoninae</taxon>
        <taxon>Labeonini</taxon>
        <taxon>Cirrhinus</taxon>
    </lineage>
</organism>
<evidence type="ECO:0000313" key="2">
    <source>
        <dbReference type="EMBL" id="KAL0174076.1"/>
    </source>
</evidence>
<dbReference type="EMBL" id="JAMKFB020000015">
    <property type="protein sequence ID" value="KAL0174076.1"/>
    <property type="molecule type" value="Genomic_DNA"/>
</dbReference>
<protein>
    <submittedName>
        <fullName evidence="2">Uncharacterized protein</fullName>
    </submittedName>
</protein>
<sequence length="880" mass="95562">TLGQQPQRLAGHPHSVVNKDFLATQRLNVGLLPRCFDPLSCARAHTGRMAPWLSWLKRLSSKQEILGSNPSGAFGATPWRAWRFFPRARRKRGCGGGAGGFGCKPALGRRMLAQAEKTGRRGLAGQSTCLVNRRSWVRISAVPLKRWLSSLVLSWSGDPDSASAFQTTHLLCRDPRTCPSCPQSMRPLCVGRPRNRKNSHHAAPPDPRLGSVAQWIAHWTSRRPGEARAVGLASGRCDPLSRPPGARAWLKRLSRKQEILGSNPSGALSGARVPQARAFPRANSERLDFANGPDSVVGKRVKAVQRPPPGLFSGRLDPPSRPPGGLTWLKRLSSKQEILGSNPSGAFGCEPQYSRARAFPKMDGNWSKRLSCKQEILGSNPSGASPPVAVVVSGLAVASAVRFWTGHQLYGDPRTRVSAHTARAQIWKKSPDVAQPGAPTGSVAQWIAHWTSRLPDEAIQRVVSFGILLSPYCAVLPLGSRDHFEASCMAVTVLQRAEAAGCWNCHHTELGSSKSITLGQQPQRLAGHPHSVVNKDFLATQRLNVGLLPRCFDPLSCARAHTGRMAPWLSWLKRLSSKQEILGSNPSGAFGATPWRAWRFFPRARRKRGCGGGAGGFGCKPALGRRMLAQAEKTGRRGLAGQSTCLVNRRSWVRISAVPLKRWLSSLVLSWSGDPDSASAFQTTHLLCRDPRTCPSCPQSMRPLCVGRPRNRKNSHHAAPPDPRLGSVAQWIAHWTSRRPGEARAVGLASGRCDPLSRPPGARAWLKRLSRKQEILGSNPSGALSGARVPQARAFPRANSERLDFANGPDSVVGKRVKAVQRPPPGLFSGRLDPPSRPPGGLTWLKRLSSKQEILGSNPSGAFGCEPQYSRARAFPKMDG</sequence>
<comment type="caution">
    <text evidence="2">The sequence shown here is derived from an EMBL/GenBank/DDBJ whole genome shotgun (WGS) entry which is preliminary data.</text>
</comment>
<dbReference type="Proteomes" id="UP001529510">
    <property type="component" value="Unassembled WGS sequence"/>
</dbReference>